<dbReference type="FunFam" id="1.10.12.10:FF:000001">
    <property type="entry name" value="Probable enoyl-CoA hydratase, mitochondrial"/>
    <property type="match status" value="1"/>
</dbReference>
<evidence type="ECO:0000256" key="1">
    <source>
        <dbReference type="ARBA" id="ARBA00005254"/>
    </source>
</evidence>
<evidence type="ECO:0000313" key="5">
    <source>
        <dbReference type="Proteomes" id="UP000031737"/>
    </source>
</evidence>
<accession>A0A061ITM9</accession>
<keyword evidence="4" id="KW-0413">Isomerase</keyword>
<proteinExistence type="inferred from homology"/>
<dbReference type="Proteomes" id="UP000031737">
    <property type="component" value="Unassembled WGS sequence"/>
</dbReference>
<evidence type="ECO:0000256" key="3">
    <source>
        <dbReference type="RuleBase" id="RU003707"/>
    </source>
</evidence>
<dbReference type="GO" id="GO:0016836">
    <property type="term" value="F:hydro-lyase activity"/>
    <property type="evidence" value="ECO:0007669"/>
    <property type="project" value="UniProtKB-ARBA"/>
</dbReference>
<dbReference type="Gene3D" id="1.10.12.10">
    <property type="entry name" value="Lyase 2-enoyl-coa Hydratase, Chain A, domain 2"/>
    <property type="match status" value="1"/>
</dbReference>
<dbReference type="EMBL" id="AUPL01005930">
    <property type="protein sequence ID" value="ESL06398.1"/>
    <property type="molecule type" value="Genomic_DNA"/>
</dbReference>
<comment type="caution">
    <text evidence="4">The sequence shown here is derived from an EMBL/GenBank/DDBJ whole genome shotgun (WGS) entry which is preliminary data.</text>
</comment>
<evidence type="ECO:0000313" key="4">
    <source>
        <dbReference type="EMBL" id="ESL06398.1"/>
    </source>
</evidence>
<evidence type="ECO:0000256" key="2">
    <source>
        <dbReference type="ARBA" id="ARBA00023239"/>
    </source>
</evidence>
<dbReference type="InterPro" id="IPR014748">
    <property type="entry name" value="Enoyl-CoA_hydra_C"/>
</dbReference>
<dbReference type="Pfam" id="PF00378">
    <property type="entry name" value="ECH_1"/>
    <property type="match status" value="1"/>
</dbReference>
<dbReference type="GO" id="GO:0005739">
    <property type="term" value="C:mitochondrion"/>
    <property type="evidence" value="ECO:0007669"/>
    <property type="project" value="TreeGrafter"/>
</dbReference>
<dbReference type="GO" id="GO:0006635">
    <property type="term" value="P:fatty acid beta-oxidation"/>
    <property type="evidence" value="ECO:0007669"/>
    <property type="project" value="TreeGrafter"/>
</dbReference>
<dbReference type="InterPro" id="IPR018376">
    <property type="entry name" value="Enoyl-CoA_hyd/isom_CS"/>
</dbReference>
<dbReference type="OrthoDB" id="410701at2759"/>
<dbReference type="PANTHER" id="PTHR11941:SF171">
    <property type="entry name" value="SD19268P"/>
    <property type="match status" value="1"/>
</dbReference>
<dbReference type="FunFam" id="3.90.226.10:FF:000009">
    <property type="entry name" value="Carnitinyl-CoA dehydratase"/>
    <property type="match status" value="1"/>
</dbReference>
<reference evidence="4 5" key="1">
    <citation type="submission" date="2013-07" db="EMBL/GenBank/DDBJ databases">
        <authorList>
            <person name="Stoco P.H."/>
            <person name="Wagner G."/>
            <person name="Gerber A."/>
            <person name="Zaha A."/>
            <person name="Thompson C."/>
            <person name="Bartholomeu D.C."/>
            <person name="Luckemeyer D.D."/>
            <person name="Bahia D."/>
            <person name="Loreto E."/>
            <person name="Prestes E.B."/>
            <person name="Lima F.M."/>
            <person name="Rodrigues-Luiz G."/>
            <person name="Vallejo G.A."/>
            <person name="Filho J.F."/>
            <person name="Monteiro K.M."/>
            <person name="Tyler K.M."/>
            <person name="de Almeida L.G."/>
            <person name="Ortiz M.F."/>
            <person name="Siervo M.A."/>
            <person name="de Moraes M.H."/>
            <person name="Cunha O.L."/>
            <person name="Mendonca-Neto R."/>
            <person name="Silva R."/>
            <person name="Teixeira S.M."/>
            <person name="Murta S.M."/>
            <person name="Sincero T.C."/>
            <person name="Mendes T.A."/>
            <person name="Urmenyi T.P."/>
            <person name="Silva V.G."/>
            <person name="da Rocha W.D."/>
            <person name="Andersson B."/>
            <person name="Romanha A.J."/>
            <person name="Steindel M."/>
            <person name="de Vasconcelos A.T."/>
            <person name="Grisard E.C."/>
        </authorList>
    </citation>
    <scope>NUCLEOTIDE SEQUENCE [LARGE SCALE GENOMIC DNA]</scope>
    <source>
        <strain evidence="4 5">SC58</strain>
    </source>
</reference>
<name>A0A061ITM9_TRYRA</name>
<dbReference type="PROSITE" id="PS00166">
    <property type="entry name" value="ENOYL_COA_HYDRATASE"/>
    <property type="match status" value="1"/>
</dbReference>
<comment type="similarity">
    <text evidence="1 3">Belongs to the enoyl-CoA hydratase/isomerase family.</text>
</comment>
<keyword evidence="5" id="KW-1185">Reference proteome</keyword>
<organism evidence="4 5">
    <name type="scientific">Trypanosoma rangeli SC58</name>
    <dbReference type="NCBI Taxonomy" id="429131"/>
    <lineage>
        <taxon>Eukaryota</taxon>
        <taxon>Discoba</taxon>
        <taxon>Euglenozoa</taxon>
        <taxon>Kinetoplastea</taxon>
        <taxon>Metakinetoplastina</taxon>
        <taxon>Trypanosomatida</taxon>
        <taxon>Trypanosomatidae</taxon>
        <taxon>Trypanosoma</taxon>
        <taxon>Herpetosoma</taxon>
    </lineage>
</organism>
<dbReference type="CDD" id="cd06558">
    <property type="entry name" value="crotonase-like"/>
    <property type="match status" value="1"/>
</dbReference>
<dbReference type="InterPro" id="IPR001753">
    <property type="entry name" value="Enoyl-CoA_hydra/iso"/>
</dbReference>
<dbReference type="SUPFAM" id="SSF52096">
    <property type="entry name" value="ClpP/crotonase"/>
    <property type="match status" value="1"/>
</dbReference>
<gene>
    <name evidence="4" type="ORF">TRSC58_05930</name>
</gene>
<dbReference type="AlphaFoldDB" id="A0A061ITM9"/>
<dbReference type="PANTHER" id="PTHR11941">
    <property type="entry name" value="ENOYL-COA HYDRATASE-RELATED"/>
    <property type="match status" value="1"/>
</dbReference>
<dbReference type="VEuPathDB" id="TriTrypDB:TRSC58_05930"/>
<protein>
    <submittedName>
        <fullName evidence="4">Enoyl-CoA hydratase/isomerase family protein</fullName>
    </submittedName>
</protein>
<dbReference type="Gene3D" id="3.90.226.10">
    <property type="entry name" value="2-enoyl-CoA Hydratase, Chain A, domain 1"/>
    <property type="match status" value="1"/>
</dbReference>
<sequence length="276" mass="29587">MRRNAWLRTTAAHLLADGECRLTRMADHVGVLALNRPFRKNAIGQTLLRELRECIRMCSDPANAIHCLVVESKVDGIFCAGSDLKERRTMSVEASRAFVQDLRDTFTAFEDLPMPTVAAVEGKALGGGCELALCADMRVAGAAAQFALPETGLAVIPGAGGTYRAPLAMGLSRALHFILTAEQLTAERALQLGLVNEVAPNGEAFAAALELARRIARNGPVALAAAKAAVRGGYGRPRDEAMACETAQYEVVLATEDRLEGLRAFAEKRPPRYVGK</sequence>
<dbReference type="GO" id="GO:0016853">
    <property type="term" value="F:isomerase activity"/>
    <property type="evidence" value="ECO:0007669"/>
    <property type="project" value="UniProtKB-KW"/>
</dbReference>
<keyword evidence="2" id="KW-0456">Lyase</keyword>
<dbReference type="InterPro" id="IPR029045">
    <property type="entry name" value="ClpP/crotonase-like_dom_sf"/>
</dbReference>